<feature type="domain" description="Reverse transcriptase" evidence="1">
    <location>
        <begin position="3"/>
        <end position="132"/>
    </location>
</feature>
<evidence type="ECO:0000259" key="1">
    <source>
        <dbReference type="Pfam" id="PF00078"/>
    </source>
</evidence>
<reference evidence="2" key="1">
    <citation type="journal article" date="2023" name="Plant J.">
        <title>Genome sequences and population genomics provide insights into the demographic history, inbreeding, and mutation load of two 'living fossil' tree species of Dipteronia.</title>
        <authorList>
            <person name="Feng Y."/>
            <person name="Comes H.P."/>
            <person name="Chen J."/>
            <person name="Zhu S."/>
            <person name="Lu R."/>
            <person name="Zhang X."/>
            <person name="Li P."/>
            <person name="Qiu J."/>
            <person name="Olsen K.M."/>
            <person name="Qiu Y."/>
        </authorList>
    </citation>
    <scope>NUCLEOTIDE SEQUENCE</scope>
    <source>
        <strain evidence="2">NBL</strain>
    </source>
</reference>
<sequence length="137" mass="15818">MAWKIDLAKAYNKLHWSFIKSVHVEIGIGEKFVELIMWCTTSVRYQVILNGELTEPFRPGYGIRQRDPLSPYIFVLCMEKLSHLISHKLLHGTWKSVRISRGGPEVSHLFFADDLILFGQVTTSQTEIMENCLDTFC</sequence>
<gene>
    <name evidence="2" type="ORF">Dsin_030517</name>
</gene>
<dbReference type="Proteomes" id="UP001281410">
    <property type="component" value="Unassembled WGS sequence"/>
</dbReference>
<evidence type="ECO:0000313" key="2">
    <source>
        <dbReference type="EMBL" id="KAK3183231.1"/>
    </source>
</evidence>
<dbReference type="EMBL" id="JANJYJ010000010">
    <property type="protein sequence ID" value="KAK3183231.1"/>
    <property type="molecule type" value="Genomic_DNA"/>
</dbReference>
<dbReference type="PANTHER" id="PTHR31635">
    <property type="entry name" value="REVERSE TRANSCRIPTASE DOMAIN-CONTAINING PROTEIN-RELATED"/>
    <property type="match status" value="1"/>
</dbReference>
<protein>
    <recommendedName>
        <fullName evidence="1">Reverse transcriptase domain-containing protein</fullName>
    </recommendedName>
</protein>
<comment type="caution">
    <text evidence="2">The sequence shown here is derived from an EMBL/GenBank/DDBJ whole genome shotgun (WGS) entry which is preliminary data.</text>
</comment>
<name>A0AAD9ZJ55_9ROSI</name>
<dbReference type="PANTHER" id="PTHR31635:SF196">
    <property type="entry name" value="REVERSE TRANSCRIPTASE DOMAIN-CONTAINING PROTEIN-RELATED"/>
    <property type="match status" value="1"/>
</dbReference>
<keyword evidence="3" id="KW-1185">Reference proteome</keyword>
<dbReference type="AlphaFoldDB" id="A0AAD9ZJ55"/>
<dbReference type="InterPro" id="IPR000477">
    <property type="entry name" value="RT_dom"/>
</dbReference>
<organism evidence="2 3">
    <name type="scientific">Dipteronia sinensis</name>
    <dbReference type="NCBI Taxonomy" id="43782"/>
    <lineage>
        <taxon>Eukaryota</taxon>
        <taxon>Viridiplantae</taxon>
        <taxon>Streptophyta</taxon>
        <taxon>Embryophyta</taxon>
        <taxon>Tracheophyta</taxon>
        <taxon>Spermatophyta</taxon>
        <taxon>Magnoliopsida</taxon>
        <taxon>eudicotyledons</taxon>
        <taxon>Gunneridae</taxon>
        <taxon>Pentapetalae</taxon>
        <taxon>rosids</taxon>
        <taxon>malvids</taxon>
        <taxon>Sapindales</taxon>
        <taxon>Sapindaceae</taxon>
        <taxon>Hippocastanoideae</taxon>
        <taxon>Acereae</taxon>
        <taxon>Dipteronia</taxon>
    </lineage>
</organism>
<accession>A0AAD9ZJ55</accession>
<dbReference type="Pfam" id="PF00078">
    <property type="entry name" value="RVT_1"/>
    <property type="match status" value="1"/>
</dbReference>
<evidence type="ECO:0000313" key="3">
    <source>
        <dbReference type="Proteomes" id="UP001281410"/>
    </source>
</evidence>
<proteinExistence type="predicted"/>